<dbReference type="RefSeq" id="WP_025968001.1">
    <property type="nucleotide sequence ID" value="NZ_CP138977.1"/>
</dbReference>
<gene>
    <name evidence="1" type="ORF">EU95_0275</name>
</gene>
<dbReference type="AlphaFoldDB" id="A0A0A2A7C9"/>
<reference evidence="2" key="1">
    <citation type="journal article" date="2014" name="Sci. Data">
        <title>Genomes of diverse isolates of the marine cyanobacterium Prochlorococcus.</title>
        <authorList>
            <person name="Biller S."/>
            <person name="Berube P."/>
            <person name="Thompson J."/>
            <person name="Kelly L."/>
            <person name="Roggensack S."/>
            <person name="Awad L."/>
            <person name="Roache-Johnson K."/>
            <person name="Ding H."/>
            <person name="Giovannoni S.J."/>
            <person name="Moore L.R."/>
            <person name="Chisholm S.W."/>
        </authorList>
    </citation>
    <scope>NUCLEOTIDE SEQUENCE [LARGE SCALE GENOMIC DNA]</scope>
    <source>
        <strain evidence="2">MIT 9201</strain>
    </source>
</reference>
<dbReference type="OrthoDB" id="540478at2"/>
<dbReference type="STRING" id="93057.EU95_0275"/>
<sequence>MNSSLPVLSVNLLPPDKLYCNFSYWSSLFSQDMQILWDRAHGVPLEKLPKGVSDMIFPYLLLALSDYKTSQINKMNGIGLDNLLSLWFDKYLLNKNGYFELIKK</sequence>
<proteinExistence type="predicted"/>
<organism evidence="1 2">
    <name type="scientific">Prochlorococcus marinus str. MIT 9201</name>
    <dbReference type="NCBI Taxonomy" id="93057"/>
    <lineage>
        <taxon>Bacteria</taxon>
        <taxon>Bacillati</taxon>
        <taxon>Cyanobacteriota</taxon>
        <taxon>Cyanophyceae</taxon>
        <taxon>Synechococcales</taxon>
        <taxon>Prochlorococcaceae</taxon>
        <taxon>Prochlorococcus</taxon>
    </lineage>
</organism>
<dbReference type="eggNOG" id="ENOG5031ZWH">
    <property type="taxonomic scope" value="Bacteria"/>
</dbReference>
<accession>A0A0A2A7C9</accession>
<protein>
    <submittedName>
        <fullName evidence="1">Uncharacterized protein</fullName>
    </submittedName>
</protein>
<dbReference type="EMBL" id="JNAL01000005">
    <property type="protein sequence ID" value="KGF97807.1"/>
    <property type="molecule type" value="Genomic_DNA"/>
</dbReference>
<evidence type="ECO:0000313" key="2">
    <source>
        <dbReference type="Proteomes" id="UP000030355"/>
    </source>
</evidence>
<dbReference type="Proteomes" id="UP000030355">
    <property type="component" value="Unassembled WGS sequence"/>
</dbReference>
<comment type="caution">
    <text evidence="1">The sequence shown here is derived from an EMBL/GenBank/DDBJ whole genome shotgun (WGS) entry which is preliminary data.</text>
</comment>
<evidence type="ECO:0000313" key="1">
    <source>
        <dbReference type="EMBL" id="KGF97807.1"/>
    </source>
</evidence>
<name>A0A0A2A7C9_PROMR</name>